<feature type="domain" description="Integrase core" evidence="1">
    <location>
        <begin position="1"/>
        <end position="74"/>
    </location>
</feature>
<dbReference type="OrthoDB" id="6747988at2759"/>
<evidence type="ECO:0000313" key="2">
    <source>
        <dbReference type="EMBL" id="CAG9764650.1"/>
    </source>
</evidence>
<gene>
    <name evidence="2" type="ORF">CEUTPL_LOCUS5284</name>
</gene>
<proteinExistence type="predicted"/>
<dbReference type="Proteomes" id="UP001152799">
    <property type="component" value="Chromosome 2"/>
</dbReference>
<dbReference type="PANTHER" id="PTHR46791:SF13">
    <property type="entry name" value="CLR5 DOMAIN-CONTAINING PROTEIN"/>
    <property type="match status" value="1"/>
</dbReference>
<accession>A0A9N9MH14</accession>
<reference evidence="2" key="1">
    <citation type="submission" date="2022-01" db="EMBL/GenBank/DDBJ databases">
        <authorList>
            <person name="King R."/>
        </authorList>
    </citation>
    <scope>NUCLEOTIDE SEQUENCE</scope>
</reference>
<protein>
    <recommendedName>
        <fullName evidence="1">Integrase core domain-containing protein</fullName>
    </recommendedName>
</protein>
<dbReference type="InterPro" id="IPR058913">
    <property type="entry name" value="Integrase_dom_put"/>
</dbReference>
<dbReference type="EMBL" id="OU892278">
    <property type="protein sequence ID" value="CAG9764650.1"/>
    <property type="molecule type" value="Genomic_DNA"/>
</dbReference>
<evidence type="ECO:0000313" key="3">
    <source>
        <dbReference type="Proteomes" id="UP001152799"/>
    </source>
</evidence>
<dbReference type="Pfam" id="PF24764">
    <property type="entry name" value="rva_4"/>
    <property type="match status" value="1"/>
</dbReference>
<keyword evidence="3" id="KW-1185">Reference proteome</keyword>
<sequence>MHNQLIEAWWSMLRKHNAQYWMNVFQMLKEDNLFDGSFLDKSLIQFCSTPLIQKELDQVCLEWNVHRIRKTRNANAPAGRPAIMYEMPSLHGVSDHIT</sequence>
<dbReference type="AlphaFoldDB" id="A0A9N9MH14"/>
<organism evidence="2 3">
    <name type="scientific">Ceutorhynchus assimilis</name>
    <name type="common">cabbage seed weevil</name>
    <dbReference type="NCBI Taxonomy" id="467358"/>
    <lineage>
        <taxon>Eukaryota</taxon>
        <taxon>Metazoa</taxon>
        <taxon>Ecdysozoa</taxon>
        <taxon>Arthropoda</taxon>
        <taxon>Hexapoda</taxon>
        <taxon>Insecta</taxon>
        <taxon>Pterygota</taxon>
        <taxon>Neoptera</taxon>
        <taxon>Endopterygota</taxon>
        <taxon>Coleoptera</taxon>
        <taxon>Polyphaga</taxon>
        <taxon>Cucujiformia</taxon>
        <taxon>Curculionidae</taxon>
        <taxon>Ceutorhynchinae</taxon>
        <taxon>Ceutorhynchus</taxon>
    </lineage>
</organism>
<evidence type="ECO:0000259" key="1">
    <source>
        <dbReference type="Pfam" id="PF24764"/>
    </source>
</evidence>
<dbReference type="PANTHER" id="PTHR46791">
    <property type="entry name" value="EXPRESSED PROTEIN"/>
    <property type="match status" value="1"/>
</dbReference>
<name>A0A9N9MH14_9CUCU</name>